<comment type="caution">
    <text evidence="8">The sequence shown here is derived from an EMBL/GenBank/DDBJ whole genome shotgun (WGS) entry which is preliminary data.</text>
</comment>
<gene>
    <name evidence="8" type="ORF">BJ980_000900</name>
</gene>
<dbReference type="SUPFAM" id="SSF56519">
    <property type="entry name" value="Penicillin binding protein dimerisation domain"/>
    <property type="match status" value="1"/>
</dbReference>
<evidence type="ECO:0000256" key="5">
    <source>
        <dbReference type="SAM" id="Phobius"/>
    </source>
</evidence>
<keyword evidence="8" id="KW-0131">Cell cycle</keyword>
<keyword evidence="8" id="KW-0132">Cell division</keyword>
<dbReference type="GO" id="GO:0005886">
    <property type="term" value="C:plasma membrane"/>
    <property type="evidence" value="ECO:0007669"/>
    <property type="project" value="TreeGrafter"/>
</dbReference>
<accession>A0A7Y9S022</accession>
<dbReference type="InterPro" id="IPR050515">
    <property type="entry name" value="Beta-lactam/transpept"/>
</dbReference>
<evidence type="ECO:0000259" key="7">
    <source>
        <dbReference type="Pfam" id="PF03717"/>
    </source>
</evidence>
<dbReference type="Gene3D" id="3.30.450.330">
    <property type="match status" value="1"/>
</dbReference>
<dbReference type="SUPFAM" id="SSF56601">
    <property type="entry name" value="beta-lactamase/transpeptidase-like"/>
    <property type="match status" value="1"/>
</dbReference>
<feature type="domain" description="Penicillin-binding protein transpeptidase" evidence="6">
    <location>
        <begin position="263"/>
        <end position="572"/>
    </location>
</feature>
<protein>
    <submittedName>
        <fullName evidence="8">Cell division protein FtsI (Penicillin-binding protein 3)</fullName>
    </submittedName>
</protein>
<dbReference type="InterPro" id="IPR012338">
    <property type="entry name" value="Beta-lactam/transpept-like"/>
</dbReference>
<comment type="similarity">
    <text evidence="2">Belongs to the transpeptidase family.</text>
</comment>
<dbReference type="Pfam" id="PF03717">
    <property type="entry name" value="PBP_dimer"/>
    <property type="match status" value="1"/>
</dbReference>
<keyword evidence="5" id="KW-0812">Transmembrane</keyword>
<evidence type="ECO:0000256" key="2">
    <source>
        <dbReference type="ARBA" id="ARBA00007171"/>
    </source>
</evidence>
<evidence type="ECO:0000256" key="4">
    <source>
        <dbReference type="SAM" id="MobiDB-lite"/>
    </source>
</evidence>
<dbReference type="PANTHER" id="PTHR30627:SF1">
    <property type="entry name" value="PEPTIDOGLYCAN D,D-TRANSPEPTIDASE FTSI"/>
    <property type="match status" value="1"/>
</dbReference>
<keyword evidence="9" id="KW-1185">Reference proteome</keyword>
<dbReference type="InterPro" id="IPR036138">
    <property type="entry name" value="PBP_dimer_sf"/>
</dbReference>
<dbReference type="RefSeq" id="WP_246279922.1">
    <property type="nucleotide sequence ID" value="NZ_JACCAA010000001.1"/>
</dbReference>
<dbReference type="Gene3D" id="3.40.710.10">
    <property type="entry name" value="DD-peptidase/beta-lactamase superfamily"/>
    <property type="match status" value="1"/>
</dbReference>
<evidence type="ECO:0000256" key="3">
    <source>
        <dbReference type="ARBA" id="ARBA00023136"/>
    </source>
</evidence>
<comment type="subcellular location">
    <subcellularLocation>
        <location evidence="1">Membrane</location>
    </subcellularLocation>
</comment>
<dbReference type="EMBL" id="JACCAA010000001">
    <property type="protein sequence ID" value="NYG57977.1"/>
    <property type="molecule type" value="Genomic_DNA"/>
</dbReference>
<feature type="region of interest" description="Disordered" evidence="4">
    <location>
        <begin position="454"/>
        <end position="473"/>
    </location>
</feature>
<keyword evidence="3 5" id="KW-0472">Membrane</keyword>
<evidence type="ECO:0000313" key="8">
    <source>
        <dbReference type="EMBL" id="NYG57977.1"/>
    </source>
</evidence>
<name>A0A7Y9S022_9ACTN</name>
<dbReference type="Pfam" id="PF00905">
    <property type="entry name" value="Transpeptidase"/>
    <property type="match status" value="1"/>
</dbReference>
<evidence type="ECO:0000313" key="9">
    <source>
        <dbReference type="Proteomes" id="UP000540656"/>
    </source>
</evidence>
<feature type="transmembrane region" description="Helical" evidence="5">
    <location>
        <begin position="21"/>
        <end position="41"/>
    </location>
</feature>
<dbReference type="InterPro" id="IPR001460">
    <property type="entry name" value="PCN-bd_Tpept"/>
</dbReference>
<dbReference type="Proteomes" id="UP000540656">
    <property type="component" value="Unassembled WGS sequence"/>
</dbReference>
<evidence type="ECO:0000256" key="1">
    <source>
        <dbReference type="ARBA" id="ARBA00004370"/>
    </source>
</evidence>
<dbReference type="GO" id="GO:0008658">
    <property type="term" value="F:penicillin binding"/>
    <property type="evidence" value="ECO:0007669"/>
    <property type="project" value="InterPro"/>
</dbReference>
<dbReference type="Gene3D" id="3.90.1310.10">
    <property type="entry name" value="Penicillin-binding protein 2a (Domain 2)"/>
    <property type="match status" value="1"/>
</dbReference>
<dbReference type="GO" id="GO:0051301">
    <property type="term" value="P:cell division"/>
    <property type="evidence" value="ECO:0007669"/>
    <property type="project" value="UniProtKB-KW"/>
</dbReference>
<dbReference type="InterPro" id="IPR005311">
    <property type="entry name" value="PBP_dimer"/>
</dbReference>
<sequence length="595" mass="63496">MSLRPKKPTAPPDGAPSRGAALFRLRFGFVIIAMLLSVFGVRLVQLQGLDPHAYAAMAAAEGLVTAELPAERGAIVDRNGVELATSVDGLMIVGDPQMTRKDAPEIATRLADRLGIDYFQLLDRLRRQDTRFQYLARRVPSTVATAVVEELKEDGFKGLSTRRDPMRDYPADDIASNLVGFIGQDEDKGPLAGFERTFDKQLSGTDGSATYEVGGGNRIPLGENSTVKPVDGKDLRLTLERDVQFYAQRVLAEGVRKVRGESGVAIVMDTRTGEIIAAADYPTYNANEPADSAKEDLGSRAASDVYEPGSVEKVLTFGALIDAGKITPRTRLEVPEKLTRNGATIGDHWNHGDIRLTAAGALAKSSNLGTILVADEFSNDELHGYLEKFGIGEKTAMGIRGEAAGVLPPAESWSDLSRATIAFGQGLSVNAFQMTSALNTVANDGIRISPNVIRGSATTDSGQEVGTDHTTSDRVISEEAARQTAEMMELVTDPEDGIAKGTAIPGYRVAGKTGTAQRVGKECGCYDGTFTISFGGFAPADDPRFTVYVMIQDPKGGQGGGTGAGPVFKKIMTYLLRKYAVPPTGEKAASLPVEW</sequence>
<keyword evidence="5" id="KW-1133">Transmembrane helix</keyword>
<dbReference type="AlphaFoldDB" id="A0A7Y9S022"/>
<evidence type="ECO:0000259" key="6">
    <source>
        <dbReference type="Pfam" id="PF00905"/>
    </source>
</evidence>
<reference evidence="8 9" key="1">
    <citation type="submission" date="2020-07" db="EMBL/GenBank/DDBJ databases">
        <title>Sequencing the genomes of 1000 actinobacteria strains.</title>
        <authorList>
            <person name="Klenk H.-P."/>
        </authorList>
    </citation>
    <scope>NUCLEOTIDE SEQUENCE [LARGE SCALE GENOMIC DNA]</scope>
    <source>
        <strain evidence="8 9">DSM 23819</strain>
    </source>
</reference>
<organism evidence="8 9">
    <name type="scientific">Nocardioides daedukensis</name>
    <dbReference type="NCBI Taxonomy" id="634462"/>
    <lineage>
        <taxon>Bacteria</taxon>
        <taxon>Bacillati</taxon>
        <taxon>Actinomycetota</taxon>
        <taxon>Actinomycetes</taxon>
        <taxon>Propionibacteriales</taxon>
        <taxon>Nocardioidaceae</taxon>
        <taxon>Nocardioides</taxon>
    </lineage>
</organism>
<dbReference type="GO" id="GO:0071555">
    <property type="term" value="P:cell wall organization"/>
    <property type="evidence" value="ECO:0007669"/>
    <property type="project" value="TreeGrafter"/>
</dbReference>
<proteinExistence type="inferred from homology"/>
<feature type="domain" description="Penicillin-binding protein dimerisation" evidence="7">
    <location>
        <begin position="68"/>
        <end position="218"/>
    </location>
</feature>
<dbReference type="PANTHER" id="PTHR30627">
    <property type="entry name" value="PEPTIDOGLYCAN D,D-TRANSPEPTIDASE"/>
    <property type="match status" value="1"/>
</dbReference>